<sequence length="628" mass="69656">MLSLCSLALVFLVSALIVTGAQPSAGVEPETCGAISLCWEVTSSLTSERSSTPPGGFPKWKWCRNVSHPVYRLDCFLEGSPCTLLLFDASGNNVYRETVRDQTNEKIQALTPCECYTSCLTIAGQHDICAASITDPMPPSNLTIISSSAHSLTVYWDKPAFGSFDWFQLDVHLLGWRGKVANPLLQSYSLIQSGTTFLIDGLPACLKVNVSLASVCEMVEMKKSPEIFVVANLDEDECTNATANDCPVESDCINTFDSFTCVCHQGYFEPSGRERACKDHGVFTSCEPDLMKIIVSKEYLADQLKSRLNLVLNDGSCAVKEGHEYYTFTITEKQDYCRGQLLINETHSVFKHVITNDFHSDLIIREEPLIFEVKCAYLRQSLVNMPLPTPPHIRIFKPVVQYHEEKLQLTMTLYKDHTFSPDAAYGASPAIWLNDDLYLEVKSSGAFGIAFVLQVTSCWATTTPDSQEKRKFHFLQDGCPNDETFRWHSANGASNSSRFSIKMFHFVEVANHPIYLHCQANICHIGAADCLVECSAKQILKRLSRDVLATGSKPVNGIVSVGPIDLWSTTESGALELGAAATKWRDLKVLLWLAGGIIGIMLLMFAVALMKHIIIQNTRSRIAHCLIE</sequence>
<dbReference type="OrthoDB" id="9987373at2759"/>
<dbReference type="CDD" id="cd00054">
    <property type="entry name" value="EGF_CA"/>
    <property type="match status" value="1"/>
</dbReference>
<dbReference type="EMBL" id="BEZZ01000011">
    <property type="protein sequence ID" value="GCC22417.1"/>
    <property type="molecule type" value="Genomic_DNA"/>
</dbReference>
<comment type="caution">
    <text evidence="4">Lacks conserved residue(s) required for the propagation of feature annotation.</text>
</comment>
<dbReference type="Gene3D" id="2.10.25.10">
    <property type="entry name" value="Laminin"/>
    <property type="match status" value="1"/>
</dbReference>
<dbReference type="SMART" id="SM00241">
    <property type="entry name" value="ZP"/>
    <property type="match status" value="1"/>
</dbReference>
<dbReference type="PROSITE" id="PS50026">
    <property type="entry name" value="EGF_3"/>
    <property type="match status" value="1"/>
</dbReference>
<keyword evidence="10" id="KW-1185">Reference proteome</keyword>
<proteinExistence type="predicted"/>
<dbReference type="InterPro" id="IPR055355">
    <property type="entry name" value="ZP-C"/>
</dbReference>
<protein>
    <recommendedName>
        <fullName evidence="11">ZP domain-containing protein</fullName>
    </recommendedName>
</protein>
<keyword evidence="3" id="KW-1015">Disulfide bond</keyword>
<reference evidence="9 10" key="1">
    <citation type="journal article" date="2018" name="Nat. Ecol. Evol.">
        <title>Shark genomes provide insights into elasmobranch evolution and the origin of vertebrates.</title>
        <authorList>
            <person name="Hara Y"/>
            <person name="Yamaguchi K"/>
            <person name="Onimaru K"/>
            <person name="Kadota M"/>
            <person name="Koyanagi M"/>
            <person name="Keeley SD"/>
            <person name="Tatsumi K"/>
            <person name="Tanaka K"/>
            <person name="Motone F"/>
            <person name="Kageyama Y"/>
            <person name="Nozu R"/>
            <person name="Adachi N"/>
            <person name="Nishimura O"/>
            <person name="Nakagawa R"/>
            <person name="Tanegashima C"/>
            <person name="Kiyatake I"/>
            <person name="Matsumoto R"/>
            <person name="Murakumo K"/>
            <person name="Nishida K"/>
            <person name="Terakita A"/>
            <person name="Kuratani S"/>
            <person name="Sato K"/>
            <person name="Hyodo S Kuraku.S."/>
        </authorList>
    </citation>
    <scope>NUCLEOTIDE SEQUENCE [LARGE SCALE GENOMIC DNA]</scope>
</reference>
<dbReference type="InterPro" id="IPR003961">
    <property type="entry name" value="FN3_dom"/>
</dbReference>
<name>A0A401RW94_CHIPU</name>
<dbReference type="InterPro" id="IPR001507">
    <property type="entry name" value="ZP_dom"/>
</dbReference>
<dbReference type="SMART" id="SM00179">
    <property type="entry name" value="EGF_CA"/>
    <property type="match status" value="1"/>
</dbReference>
<dbReference type="Pfam" id="PF07645">
    <property type="entry name" value="EGF_CA"/>
    <property type="match status" value="1"/>
</dbReference>
<keyword evidence="5" id="KW-0812">Transmembrane</keyword>
<dbReference type="STRING" id="137246.A0A401RW94"/>
<dbReference type="InterPro" id="IPR049883">
    <property type="entry name" value="NOTCH1_EGF-like"/>
</dbReference>
<keyword evidence="5" id="KW-0472">Membrane</keyword>
<comment type="caution">
    <text evidence="9">The sequence shown here is derived from an EMBL/GenBank/DDBJ whole genome shotgun (WGS) entry which is preliminary data.</text>
</comment>
<dbReference type="PROSITE" id="PS00010">
    <property type="entry name" value="ASX_HYDROXYL"/>
    <property type="match status" value="1"/>
</dbReference>
<dbReference type="Pfam" id="PF23344">
    <property type="entry name" value="ZP-N"/>
    <property type="match status" value="1"/>
</dbReference>
<dbReference type="PANTHER" id="PTHR14002">
    <property type="entry name" value="ENDOGLIN/TGF-BETA RECEPTOR TYPE III"/>
    <property type="match status" value="1"/>
</dbReference>
<feature type="chain" id="PRO_5019425656" description="ZP domain-containing protein" evidence="6">
    <location>
        <begin position="21"/>
        <end position="628"/>
    </location>
</feature>
<dbReference type="Gene3D" id="2.60.40.3210">
    <property type="entry name" value="Zona pellucida, ZP-N domain"/>
    <property type="match status" value="1"/>
</dbReference>
<dbReference type="PROSITE" id="PS51034">
    <property type="entry name" value="ZP_2"/>
    <property type="match status" value="1"/>
</dbReference>
<dbReference type="AlphaFoldDB" id="A0A401RW94"/>
<dbReference type="CDD" id="cd00063">
    <property type="entry name" value="FN3"/>
    <property type="match status" value="1"/>
</dbReference>
<dbReference type="SUPFAM" id="SSF49265">
    <property type="entry name" value="Fibronectin type III"/>
    <property type="match status" value="1"/>
</dbReference>
<evidence type="ECO:0008006" key="11">
    <source>
        <dbReference type="Google" id="ProtNLM"/>
    </source>
</evidence>
<evidence type="ECO:0000313" key="10">
    <source>
        <dbReference type="Proteomes" id="UP000287033"/>
    </source>
</evidence>
<dbReference type="Proteomes" id="UP000287033">
    <property type="component" value="Unassembled WGS sequence"/>
</dbReference>
<dbReference type="GO" id="GO:0005509">
    <property type="term" value="F:calcium ion binding"/>
    <property type="evidence" value="ECO:0007669"/>
    <property type="project" value="InterPro"/>
</dbReference>
<dbReference type="InterPro" id="IPR001881">
    <property type="entry name" value="EGF-like_Ca-bd_dom"/>
</dbReference>
<evidence type="ECO:0000259" key="8">
    <source>
        <dbReference type="PROSITE" id="PS51034"/>
    </source>
</evidence>
<gene>
    <name evidence="9" type="ORF">chiPu_0000804</name>
</gene>
<evidence type="ECO:0000256" key="5">
    <source>
        <dbReference type="SAM" id="Phobius"/>
    </source>
</evidence>
<evidence type="ECO:0000259" key="7">
    <source>
        <dbReference type="PROSITE" id="PS50026"/>
    </source>
</evidence>
<dbReference type="InterPro" id="IPR000742">
    <property type="entry name" value="EGF"/>
</dbReference>
<evidence type="ECO:0000256" key="4">
    <source>
        <dbReference type="PROSITE-ProRule" id="PRU00076"/>
    </source>
</evidence>
<organism evidence="9 10">
    <name type="scientific">Chiloscyllium punctatum</name>
    <name type="common">Brownbanded bambooshark</name>
    <name type="synonym">Hemiscyllium punctatum</name>
    <dbReference type="NCBI Taxonomy" id="137246"/>
    <lineage>
        <taxon>Eukaryota</taxon>
        <taxon>Metazoa</taxon>
        <taxon>Chordata</taxon>
        <taxon>Craniata</taxon>
        <taxon>Vertebrata</taxon>
        <taxon>Chondrichthyes</taxon>
        <taxon>Elasmobranchii</taxon>
        <taxon>Galeomorphii</taxon>
        <taxon>Galeoidea</taxon>
        <taxon>Orectolobiformes</taxon>
        <taxon>Hemiscylliidae</taxon>
        <taxon>Chiloscyllium</taxon>
    </lineage>
</organism>
<evidence type="ECO:0000256" key="2">
    <source>
        <dbReference type="ARBA" id="ARBA00022729"/>
    </source>
</evidence>
<dbReference type="Pfam" id="PF00100">
    <property type="entry name" value="Zona_pellucida"/>
    <property type="match status" value="1"/>
</dbReference>
<dbReference type="InterPro" id="IPR018097">
    <property type="entry name" value="EGF_Ca-bd_CS"/>
</dbReference>
<dbReference type="SUPFAM" id="SSF57196">
    <property type="entry name" value="EGF/Laminin"/>
    <property type="match status" value="1"/>
</dbReference>
<keyword evidence="5" id="KW-1133">Transmembrane helix</keyword>
<dbReference type="Gene3D" id="2.60.40.4100">
    <property type="entry name" value="Zona pellucida, ZP-C domain"/>
    <property type="match status" value="1"/>
</dbReference>
<evidence type="ECO:0000256" key="3">
    <source>
        <dbReference type="ARBA" id="ARBA00023157"/>
    </source>
</evidence>
<feature type="signal peptide" evidence="6">
    <location>
        <begin position="1"/>
        <end position="20"/>
    </location>
</feature>
<evidence type="ECO:0000313" key="9">
    <source>
        <dbReference type="EMBL" id="GCC22417.1"/>
    </source>
</evidence>
<dbReference type="InterPro" id="IPR055356">
    <property type="entry name" value="ZP-N"/>
</dbReference>
<dbReference type="InterPro" id="IPR036116">
    <property type="entry name" value="FN3_sf"/>
</dbReference>
<dbReference type="PROSITE" id="PS01187">
    <property type="entry name" value="EGF_CA"/>
    <property type="match status" value="1"/>
</dbReference>
<dbReference type="InterPro" id="IPR042235">
    <property type="entry name" value="ZP-C_dom"/>
</dbReference>
<feature type="transmembrane region" description="Helical" evidence="5">
    <location>
        <begin position="589"/>
        <end position="610"/>
    </location>
</feature>
<keyword evidence="2 6" id="KW-0732">Signal</keyword>
<feature type="domain" description="ZP" evidence="8">
    <location>
        <begin position="285"/>
        <end position="541"/>
    </location>
</feature>
<accession>A0A401RW94</accession>
<keyword evidence="1 4" id="KW-0245">EGF-like domain</keyword>
<feature type="domain" description="EGF-like" evidence="7">
    <location>
        <begin position="234"/>
        <end position="273"/>
    </location>
</feature>
<evidence type="ECO:0000256" key="6">
    <source>
        <dbReference type="SAM" id="SignalP"/>
    </source>
</evidence>
<dbReference type="InterPro" id="IPR000152">
    <property type="entry name" value="EGF-type_Asp/Asn_hydroxyl_site"/>
</dbReference>
<evidence type="ECO:0000256" key="1">
    <source>
        <dbReference type="ARBA" id="ARBA00022536"/>
    </source>
</evidence>
<dbReference type="PANTHER" id="PTHR14002:SF60">
    <property type="entry name" value="ZP DOMAIN-CONTAINING PROTEIN"/>
    <property type="match status" value="1"/>
</dbReference>